<dbReference type="Pfam" id="PF00753">
    <property type="entry name" value="Lactamase_B"/>
    <property type="match status" value="1"/>
</dbReference>
<feature type="region of interest" description="Disordered" evidence="1">
    <location>
        <begin position="1"/>
        <end position="28"/>
    </location>
</feature>
<name>A0ABX1K283_9CELL</name>
<accession>A0ABX1K283</accession>
<dbReference type="Proteomes" id="UP000777774">
    <property type="component" value="Unassembled WGS sequence"/>
</dbReference>
<evidence type="ECO:0000313" key="3">
    <source>
        <dbReference type="EMBL" id="NKY40659.1"/>
    </source>
</evidence>
<dbReference type="RefSeq" id="WP_168679644.1">
    <property type="nucleotide sequence ID" value="NZ_JAAXOY010000423.1"/>
</dbReference>
<keyword evidence="4" id="KW-1185">Reference proteome</keyword>
<gene>
    <name evidence="3" type="ORF">HGA02_14335</name>
</gene>
<dbReference type="Gene3D" id="3.60.15.10">
    <property type="entry name" value="Ribonuclease Z/Hydroxyacylglutathione hydrolase-like"/>
    <property type="match status" value="1"/>
</dbReference>
<dbReference type="EMBL" id="JAAXOY010000423">
    <property type="protein sequence ID" value="NKY40659.1"/>
    <property type="molecule type" value="Genomic_DNA"/>
</dbReference>
<evidence type="ECO:0000259" key="2">
    <source>
        <dbReference type="Pfam" id="PF00753"/>
    </source>
</evidence>
<feature type="domain" description="Metallo-beta-lactamase" evidence="2">
    <location>
        <begin position="21"/>
        <end position="146"/>
    </location>
</feature>
<dbReference type="InterPro" id="IPR036866">
    <property type="entry name" value="RibonucZ/Hydroxyglut_hydro"/>
</dbReference>
<reference evidence="3 4" key="1">
    <citation type="submission" date="2020-04" db="EMBL/GenBank/DDBJ databases">
        <title>MicrobeNet Type strains.</title>
        <authorList>
            <person name="Nicholson A.C."/>
        </authorList>
    </citation>
    <scope>NUCLEOTIDE SEQUENCE [LARGE SCALE GENOMIC DNA]</scope>
    <source>
        <strain evidence="3 4">ATCC BAA-787</strain>
    </source>
</reference>
<proteinExistence type="predicted"/>
<evidence type="ECO:0000256" key="1">
    <source>
        <dbReference type="SAM" id="MobiDB-lite"/>
    </source>
</evidence>
<comment type="caution">
    <text evidence="3">The sequence shown here is derived from an EMBL/GenBank/DDBJ whole genome shotgun (WGS) entry which is preliminary data.</text>
</comment>
<feature type="non-terminal residue" evidence="3">
    <location>
        <position position="1"/>
    </location>
</feature>
<organism evidence="3 4">
    <name type="scientific">Cellulomonas septica</name>
    <dbReference type="NCBI Taxonomy" id="285080"/>
    <lineage>
        <taxon>Bacteria</taxon>
        <taxon>Bacillati</taxon>
        <taxon>Actinomycetota</taxon>
        <taxon>Actinomycetes</taxon>
        <taxon>Micrococcales</taxon>
        <taxon>Cellulomonadaceae</taxon>
        <taxon>Cellulomonas</taxon>
    </lineage>
</organism>
<dbReference type="SUPFAM" id="SSF56281">
    <property type="entry name" value="Metallo-hydrolase/oxidoreductase"/>
    <property type="match status" value="1"/>
</dbReference>
<sequence>GHGVRGLPRWRAGEPGSSGPGWAGSLTRSRDDDAALAAVLAAHAQDGPADVVAVPPVPYPRATGTDRLDWSGPEVVVVGHTAHAPDHGALVVVHAGVLLCGDMLSDREVPLLDEAAADPVGDYRAGLDALAEAVERFDVSAVVPGHGSPGDREELDRRLEADRTYLDDLVAGRSDDPRLADPWVAEAHAAQLAALHR</sequence>
<dbReference type="InterPro" id="IPR001279">
    <property type="entry name" value="Metallo-B-lactamas"/>
</dbReference>
<evidence type="ECO:0000313" key="4">
    <source>
        <dbReference type="Proteomes" id="UP000777774"/>
    </source>
</evidence>
<protein>
    <submittedName>
        <fullName evidence="3">MBL fold metallo-hydrolase</fullName>
    </submittedName>
</protein>